<dbReference type="PROSITE" id="PS50835">
    <property type="entry name" value="IG_LIKE"/>
    <property type="match status" value="2"/>
</dbReference>
<dbReference type="Proteomes" id="UP001501920">
    <property type="component" value="Chromosome 12"/>
</dbReference>
<keyword evidence="8" id="KW-1185">Reference proteome</keyword>
<dbReference type="PANTHER" id="PTHR11860:SF118">
    <property type="entry name" value="CMRF35-LIKE MOLECULE 3-RELATED"/>
    <property type="match status" value="1"/>
</dbReference>
<organism evidence="7 8">
    <name type="scientific">Pygocentrus nattereri</name>
    <name type="common">Red-bellied piranha</name>
    <dbReference type="NCBI Taxonomy" id="42514"/>
    <lineage>
        <taxon>Eukaryota</taxon>
        <taxon>Metazoa</taxon>
        <taxon>Chordata</taxon>
        <taxon>Craniata</taxon>
        <taxon>Vertebrata</taxon>
        <taxon>Euteleostomi</taxon>
        <taxon>Actinopterygii</taxon>
        <taxon>Neopterygii</taxon>
        <taxon>Teleostei</taxon>
        <taxon>Ostariophysi</taxon>
        <taxon>Characiformes</taxon>
        <taxon>Characoidei</taxon>
        <taxon>Pygocentrus</taxon>
    </lineage>
</organism>
<evidence type="ECO:0000256" key="1">
    <source>
        <dbReference type="ARBA" id="ARBA00004370"/>
    </source>
</evidence>
<evidence type="ECO:0000313" key="7">
    <source>
        <dbReference type="Ensembl" id="ENSPNAP00000069297.1"/>
    </source>
</evidence>
<reference evidence="7 8" key="1">
    <citation type="submission" date="2020-10" db="EMBL/GenBank/DDBJ databases">
        <title>Pygocentrus nattereri (red-bellied piranha) genome, fPygNat1, primary haplotype.</title>
        <authorList>
            <person name="Myers G."/>
            <person name="Meyer A."/>
            <person name="Karagic N."/>
            <person name="Pippel M."/>
            <person name="Winkler S."/>
            <person name="Tracey A."/>
            <person name="Wood J."/>
            <person name="Formenti G."/>
            <person name="Howe K."/>
            <person name="Fedrigo O."/>
            <person name="Jarvis E.D."/>
        </authorList>
    </citation>
    <scope>NUCLEOTIDE SEQUENCE [LARGE SCALE GENOMIC DNA]</scope>
</reference>
<dbReference type="InterPro" id="IPR013106">
    <property type="entry name" value="Ig_V-set"/>
</dbReference>
<feature type="signal peptide" evidence="5">
    <location>
        <begin position="1"/>
        <end position="18"/>
    </location>
</feature>
<keyword evidence="5" id="KW-0732">Signal</keyword>
<keyword evidence="4" id="KW-1133">Transmembrane helix</keyword>
<protein>
    <recommendedName>
        <fullName evidence="6">Ig-like domain-containing protein</fullName>
    </recommendedName>
</protein>
<dbReference type="GeneTree" id="ENSGT00950000182977"/>
<evidence type="ECO:0000259" key="6">
    <source>
        <dbReference type="PROSITE" id="PS50835"/>
    </source>
</evidence>
<sequence>MKILHLFTFFLASGLVDCVDVVGYAGRSVIINCRYSTSLEAQAKVVCRRVTICETKIRTSIINQWLRKDRFYLYDDTEASVIRVFIGNLSLEDAGPYRCAVVQESVYRSIGDWELKVEEDSCCGGSMTVTAQLGQSVSFSFGYSEKTTLNAQRVFKMHKHSVDRMISTTGTPVRLDEDMRRFSISDNSETKVVRVSIKNVTVDDAGLYFCGVQISGSPVSSTSAIKDVHLIVHPTVTGSKMTSYEGDTVEVRCPYSSKYKPSSKHICKEGECFTERRNLRSQATQRTPNKTERFSVHDDITAGVFSVNISRVKAEDAGRYWCGVEKGDVLMNYLSTELQVVRKEVLQVFGRETLSVSIECSYRGESPESDGKFLCMGQQLASCDKGGVKVSSEKNRTGRFSLSDDAPAGVFTVTITDLREEDSGTYWCGEESFGSSIYTEVHLQVMKGSSVISMTVCLCLALLLIGGLFLILYKLRCNKTQQGSTLSLSGINLKDNKEVPPVVCNSEETHLTALITQSTVTDPTYATVSFLKSPASLCDTAVTFSTEESTSEYATVRRHEVQK</sequence>
<accession>A0AAR2L3S6</accession>
<dbReference type="GeneID" id="108411744"/>
<dbReference type="Ensembl" id="ENSPNAT00000048340.1">
    <property type="protein sequence ID" value="ENSPNAP00000069297.1"/>
    <property type="gene ID" value="ENSPNAG00000036882.1"/>
</dbReference>
<dbReference type="InterPro" id="IPR003599">
    <property type="entry name" value="Ig_sub"/>
</dbReference>
<dbReference type="GO" id="GO:0004888">
    <property type="term" value="F:transmembrane signaling receptor activity"/>
    <property type="evidence" value="ECO:0007669"/>
    <property type="project" value="TreeGrafter"/>
</dbReference>
<dbReference type="GO" id="GO:0005886">
    <property type="term" value="C:plasma membrane"/>
    <property type="evidence" value="ECO:0007669"/>
    <property type="project" value="TreeGrafter"/>
</dbReference>
<evidence type="ECO:0000313" key="8">
    <source>
        <dbReference type="Proteomes" id="UP001501920"/>
    </source>
</evidence>
<evidence type="ECO:0000256" key="4">
    <source>
        <dbReference type="SAM" id="Phobius"/>
    </source>
</evidence>
<keyword evidence="2 4" id="KW-0812">Transmembrane</keyword>
<dbReference type="Pfam" id="PF07686">
    <property type="entry name" value="V-set"/>
    <property type="match status" value="3"/>
</dbReference>
<feature type="domain" description="Ig-like" evidence="6">
    <location>
        <begin position="234"/>
        <end position="339"/>
    </location>
</feature>
<feature type="transmembrane region" description="Helical" evidence="4">
    <location>
        <begin position="451"/>
        <end position="473"/>
    </location>
</feature>
<dbReference type="InterPro" id="IPR013783">
    <property type="entry name" value="Ig-like_fold"/>
</dbReference>
<dbReference type="SUPFAM" id="SSF48726">
    <property type="entry name" value="Immunoglobulin"/>
    <property type="match status" value="4"/>
</dbReference>
<comment type="subcellular location">
    <subcellularLocation>
        <location evidence="1">Membrane</location>
    </subcellularLocation>
</comment>
<evidence type="ECO:0000256" key="2">
    <source>
        <dbReference type="ARBA" id="ARBA00022692"/>
    </source>
</evidence>
<dbReference type="InterPro" id="IPR036179">
    <property type="entry name" value="Ig-like_dom_sf"/>
</dbReference>
<dbReference type="InterPro" id="IPR007110">
    <property type="entry name" value="Ig-like_dom"/>
</dbReference>
<dbReference type="InterPro" id="IPR050671">
    <property type="entry name" value="CD300_family_receptors"/>
</dbReference>
<keyword evidence="3 4" id="KW-0472">Membrane</keyword>
<feature type="chain" id="PRO_5043422919" description="Ig-like domain-containing protein" evidence="5">
    <location>
        <begin position="19"/>
        <end position="563"/>
    </location>
</feature>
<reference evidence="7" key="3">
    <citation type="submission" date="2025-09" db="UniProtKB">
        <authorList>
            <consortium name="Ensembl"/>
        </authorList>
    </citation>
    <scope>IDENTIFICATION</scope>
</reference>
<evidence type="ECO:0000256" key="5">
    <source>
        <dbReference type="SAM" id="SignalP"/>
    </source>
</evidence>
<reference evidence="7" key="2">
    <citation type="submission" date="2025-08" db="UniProtKB">
        <authorList>
            <consortium name="Ensembl"/>
        </authorList>
    </citation>
    <scope>IDENTIFICATION</scope>
</reference>
<dbReference type="AlphaFoldDB" id="A0AAR2L3S6"/>
<dbReference type="RefSeq" id="XP_017538962.2">
    <property type="nucleotide sequence ID" value="XM_017683473.2"/>
</dbReference>
<feature type="domain" description="Ig-like" evidence="6">
    <location>
        <begin position="26"/>
        <end position="111"/>
    </location>
</feature>
<name>A0AAR2L3S6_PYGNA</name>
<proteinExistence type="predicted"/>
<dbReference type="PANTHER" id="PTHR11860">
    <property type="entry name" value="POLYMERIC-IMMUNOGLOBULIN RECEPTOR"/>
    <property type="match status" value="1"/>
</dbReference>
<evidence type="ECO:0000256" key="3">
    <source>
        <dbReference type="ARBA" id="ARBA00023136"/>
    </source>
</evidence>
<dbReference type="SMART" id="SM00409">
    <property type="entry name" value="IG"/>
    <property type="match status" value="4"/>
</dbReference>
<dbReference type="Gene3D" id="2.60.40.10">
    <property type="entry name" value="Immunoglobulins"/>
    <property type="match status" value="4"/>
</dbReference>